<keyword evidence="1" id="KW-0472">Membrane</keyword>
<keyword evidence="1" id="KW-1133">Transmembrane helix</keyword>
<organism evidence="2 3">
    <name type="scientific">Lactiplantibacillus plantarum subsp. plantarum</name>
    <dbReference type="NCBI Taxonomy" id="337330"/>
    <lineage>
        <taxon>Bacteria</taxon>
        <taxon>Bacillati</taxon>
        <taxon>Bacillota</taxon>
        <taxon>Bacilli</taxon>
        <taxon>Lactobacillales</taxon>
        <taxon>Lactobacillaceae</taxon>
        <taxon>Lactiplantibacillus</taxon>
    </lineage>
</organism>
<name>A0A2S3U8P8_LACPN</name>
<feature type="transmembrane region" description="Helical" evidence="1">
    <location>
        <begin position="12"/>
        <end position="34"/>
    </location>
</feature>
<accession>A0A2S3U8P8</accession>
<comment type="caution">
    <text evidence="2">The sequence shown here is derived from an EMBL/GenBank/DDBJ whole genome shotgun (WGS) entry which is preliminary data.</text>
</comment>
<feature type="transmembrane region" description="Helical" evidence="1">
    <location>
        <begin position="68"/>
        <end position="88"/>
    </location>
</feature>
<evidence type="ECO:0000256" key="1">
    <source>
        <dbReference type="SAM" id="Phobius"/>
    </source>
</evidence>
<proteinExistence type="predicted"/>
<dbReference type="RefSeq" id="WP_016527312.1">
    <property type="nucleotide sequence ID" value="NZ_CP094385.1"/>
</dbReference>
<dbReference type="AlphaFoldDB" id="A0A2S3U8P8"/>
<evidence type="ECO:0000313" key="3">
    <source>
        <dbReference type="Proteomes" id="UP000236990"/>
    </source>
</evidence>
<dbReference type="EMBL" id="NKCZ01000065">
    <property type="protein sequence ID" value="POD88685.1"/>
    <property type="molecule type" value="Genomic_DNA"/>
</dbReference>
<keyword evidence="1" id="KW-0812">Transmembrane</keyword>
<gene>
    <name evidence="2" type="ORF">S101258_00570</name>
</gene>
<sequence length="172" mass="19564">MQSNSVANTLSTVIFIALINLFIIGLVILCLPSIKMRASFFNLRARINARKKYLLEPLKNNPTAKKYLIGYFISSFIAALSTGGQIFIMANGYPVEATIINCAAYGFTWWFSRTSKLTRNYWEQNKSGYSEFRLSSANVFWLKQILLKTILVDGMIISISLMTYMVCFGHNR</sequence>
<dbReference type="Proteomes" id="UP000236990">
    <property type="component" value="Unassembled WGS sequence"/>
</dbReference>
<reference evidence="2 3" key="1">
    <citation type="submission" date="2017-06" db="EMBL/GenBank/DDBJ databases">
        <title>Genome sequence of Lactobacillus plantarum subsp. plantarum strain SRCM101258.</title>
        <authorList>
            <person name="Cho S.H."/>
        </authorList>
    </citation>
    <scope>NUCLEOTIDE SEQUENCE [LARGE SCALE GENOMIC DNA]</scope>
    <source>
        <strain evidence="2 3">SRCM101258</strain>
    </source>
</reference>
<feature type="transmembrane region" description="Helical" evidence="1">
    <location>
        <begin position="145"/>
        <end position="167"/>
    </location>
</feature>
<protein>
    <submittedName>
        <fullName evidence="2">Uncharacterized protein</fullName>
    </submittedName>
</protein>
<evidence type="ECO:0000313" key="2">
    <source>
        <dbReference type="EMBL" id="POD88685.1"/>
    </source>
</evidence>